<dbReference type="GO" id="GO:0051607">
    <property type="term" value="P:defense response to virus"/>
    <property type="evidence" value="ECO:0007669"/>
    <property type="project" value="InterPro"/>
</dbReference>
<feature type="region of interest" description="Disordered" evidence="4">
    <location>
        <begin position="158"/>
        <end position="223"/>
    </location>
</feature>
<organism evidence="7 8">
    <name type="scientific">Dendrobium catenatum</name>
    <dbReference type="NCBI Taxonomy" id="906689"/>
    <lineage>
        <taxon>Eukaryota</taxon>
        <taxon>Viridiplantae</taxon>
        <taxon>Streptophyta</taxon>
        <taxon>Embryophyta</taxon>
        <taxon>Tracheophyta</taxon>
        <taxon>Spermatophyta</taxon>
        <taxon>Magnoliopsida</taxon>
        <taxon>Liliopsida</taxon>
        <taxon>Asparagales</taxon>
        <taxon>Orchidaceae</taxon>
        <taxon>Epidendroideae</taxon>
        <taxon>Malaxideae</taxon>
        <taxon>Dendrobiinae</taxon>
        <taxon>Dendrobium</taxon>
    </lineage>
</organism>
<reference evidence="7 8" key="2">
    <citation type="journal article" date="2017" name="Nature">
        <title>The Apostasia genome and the evolution of orchids.</title>
        <authorList>
            <person name="Zhang G.Q."/>
            <person name="Liu K.W."/>
            <person name="Li Z."/>
            <person name="Lohaus R."/>
            <person name="Hsiao Y.Y."/>
            <person name="Niu S.C."/>
            <person name="Wang J.Y."/>
            <person name="Lin Y.C."/>
            <person name="Xu Q."/>
            <person name="Chen L.J."/>
            <person name="Yoshida K."/>
            <person name="Fujiwara S."/>
            <person name="Wang Z.W."/>
            <person name="Zhang Y.Q."/>
            <person name="Mitsuda N."/>
            <person name="Wang M."/>
            <person name="Liu G.H."/>
            <person name="Pecoraro L."/>
            <person name="Huang H.X."/>
            <person name="Xiao X.J."/>
            <person name="Lin M."/>
            <person name="Wu X.Y."/>
            <person name="Wu W.L."/>
            <person name="Chen Y.Y."/>
            <person name="Chang S.B."/>
            <person name="Sakamoto S."/>
            <person name="Ohme-Takagi M."/>
            <person name="Yagi M."/>
            <person name="Zeng S.J."/>
            <person name="Shen C.Y."/>
            <person name="Yeh C.M."/>
            <person name="Luo Y.B."/>
            <person name="Tsai W.C."/>
            <person name="Van de Peer Y."/>
            <person name="Liu Z.J."/>
        </authorList>
    </citation>
    <scope>NUCLEOTIDE SEQUENCE [LARGE SCALE GENOMIC DNA]</scope>
    <source>
        <tissue evidence="7">The whole plant</tissue>
    </source>
</reference>
<evidence type="ECO:0000256" key="2">
    <source>
        <dbReference type="ARBA" id="ARBA00023158"/>
    </source>
</evidence>
<dbReference type="GO" id="GO:0031047">
    <property type="term" value="P:regulatory ncRNA-mediated gene silencing"/>
    <property type="evidence" value="ECO:0007669"/>
    <property type="project" value="UniProtKB-KW"/>
</dbReference>
<evidence type="ECO:0000313" key="7">
    <source>
        <dbReference type="EMBL" id="PKU87690.1"/>
    </source>
</evidence>
<dbReference type="InterPro" id="IPR044287">
    <property type="entry name" value="SGS3"/>
</dbReference>
<dbReference type="STRING" id="906689.A0A2I0XIF7"/>
<evidence type="ECO:0000313" key="8">
    <source>
        <dbReference type="Proteomes" id="UP000233837"/>
    </source>
</evidence>
<evidence type="ECO:0000256" key="1">
    <source>
        <dbReference type="ARBA" id="ARBA00023054"/>
    </source>
</evidence>
<feature type="domain" description="XS" evidence="5">
    <location>
        <begin position="324"/>
        <end position="437"/>
    </location>
</feature>
<keyword evidence="2" id="KW-0943">RNA-mediated gene silencing</keyword>
<name>A0A2I0XIF7_9ASPA</name>
<keyword evidence="1" id="KW-0175">Coiled coil</keyword>
<evidence type="ECO:0000256" key="4">
    <source>
        <dbReference type="SAM" id="MobiDB-lite"/>
    </source>
</evidence>
<dbReference type="InterPro" id="IPR005381">
    <property type="entry name" value="Znf-XS_domain"/>
</dbReference>
<evidence type="ECO:0000256" key="3">
    <source>
        <dbReference type="ARBA" id="ARBA00024022"/>
    </source>
</evidence>
<dbReference type="Pfam" id="PF03470">
    <property type="entry name" value="zf-XS"/>
    <property type="match status" value="1"/>
</dbReference>
<protein>
    <submittedName>
        <fullName evidence="7">Protein SUPPRESSOR OF GENE SILENCING 3 like</fullName>
    </submittedName>
</protein>
<dbReference type="InterPro" id="IPR005380">
    <property type="entry name" value="XS_domain"/>
</dbReference>
<dbReference type="EMBL" id="KZ501858">
    <property type="protein sequence ID" value="PKU87690.1"/>
    <property type="molecule type" value="Genomic_DNA"/>
</dbReference>
<dbReference type="Gene3D" id="3.30.70.2890">
    <property type="entry name" value="XS domain"/>
    <property type="match status" value="1"/>
</dbReference>
<dbReference type="PANTHER" id="PTHR46602:SF1">
    <property type="entry name" value="PROTEIN SUPPRESSOR OF GENE SILENCING 3"/>
    <property type="match status" value="1"/>
</dbReference>
<evidence type="ECO:0000259" key="5">
    <source>
        <dbReference type="Pfam" id="PF03468"/>
    </source>
</evidence>
<feature type="region of interest" description="Disordered" evidence="4">
    <location>
        <begin position="84"/>
        <end position="109"/>
    </location>
</feature>
<dbReference type="PANTHER" id="PTHR46602">
    <property type="entry name" value="PROTEIN SUPPRESSOR OF GENE SILENCING 3"/>
    <property type="match status" value="1"/>
</dbReference>
<proteinExistence type="inferred from homology"/>
<dbReference type="Proteomes" id="UP000233837">
    <property type="component" value="Unassembled WGS sequence"/>
</dbReference>
<dbReference type="Pfam" id="PF03468">
    <property type="entry name" value="XS"/>
    <property type="match status" value="1"/>
</dbReference>
<feature type="domain" description="Zinc finger-XS" evidence="6">
    <location>
        <begin position="253"/>
        <end position="291"/>
    </location>
</feature>
<reference evidence="7 8" key="1">
    <citation type="journal article" date="2016" name="Sci. Rep.">
        <title>The Dendrobium catenatum Lindl. genome sequence provides insights into polysaccharide synthase, floral development and adaptive evolution.</title>
        <authorList>
            <person name="Zhang G.Q."/>
            <person name="Xu Q."/>
            <person name="Bian C."/>
            <person name="Tsai W.C."/>
            <person name="Yeh C.M."/>
            <person name="Liu K.W."/>
            <person name="Yoshida K."/>
            <person name="Zhang L.S."/>
            <person name="Chang S.B."/>
            <person name="Chen F."/>
            <person name="Shi Y."/>
            <person name="Su Y.Y."/>
            <person name="Zhang Y.Q."/>
            <person name="Chen L.J."/>
            <person name="Yin Y."/>
            <person name="Lin M."/>
            <person name="Huang H."/>
            <person name="Deng H."/>
            <person name="Wang Z.W."/>
            <person name="Zhu S.L."/>
            <person name="Zhao X."/>
            <person name="Deng C."/>
            <person name="Niu S.C."/>
            <person name="Huang J."/>
            <person name="Wang M."/>
            <person name="Liu G.H."/>
            <person name="Yang H.J."/>
            <person name="Xiao X.J."/>
            <person name="Hsiao Y.Y."/>
            <person name="Wu W.L."/>
            <person name="Chen Y.Y."/>
            <person name="Mitsuda N."/>
            <person name="Ohme-Takagi M."/>
            <person name="Luo Y.B."/>
            <person name="Van de Peer Y."/>
            <person name="Liu Z.J."/>
        </authorList>
    </citation>
    <scope>NUCLEOTIDE SEQUENCE [LARGE SCALE GENOMIC DNA]</scope>
    <source>
        <tissue evidence="7">The whole plant</tissue>
    </source>
</reference>
<gene>
    <name evidence="7" type="primary">SGS3</name>
    <name evidence="7" type="ORF">MA16_Dca023472</name>
</gene>
<dbReference type="CDD" id="cd12266">
    <property type="entry name" value="RRM_like_XS"/>
    <property type="match status" value="1"/>
</dbReference>
<feature type="compositionally biased region" description="Polar residues" evidence="4">
    <location>
        <begin position="90"/>
        <end position="99"/>
    </location>
</feature>
<keyword evidence="8" id="KW-1185">Reference proteome</keyword>
<sequence>MNSRKALSKSTNAAADAGGTSSVKVNQYEEYSYEGGNVVRLNHQMKDLEIEPNQDADRGLTWNHSINQLGVTGGKGMNASSVAPKAWGPSQGTQMQSLGDTGAGRISHDSWPKVINSKESVGGESSKAQQLDSSWGSWGTAYKVPSAAIHPPLQNGWQWSARAGKPGLQTNTPVKNCNMHPQDELPQDVDNDIEDDDELLDDSEDDFSDGFDSDDSQKSHDTRKKNKWLKPFFESLDNLNLEQINEQARQWHCPACQGGPGAIDWYTGLQPLMTHAKTKGRMRMRLHRELAELLEEELRRRGTSIIPAGEAFGKWMGLCETTPDHEIVWPPMVVVMNTLLEKDEKDKWKGMGNQELLEYFNTYEAVKARHSYGPNGHRGMSVLIFESSALGYFEAERLHRQFRGEGRDRDAWEKRPTLFYPGGKRQLYGFLASKEDLIIFNQHSHDFAEFLFHRKLNSLLLPIEGTPSTVNELLPMDFQEKFVKDQMDKIHKITEDKEKTSKNLSQERAKVNLYDVSNSGTIVDCRQREEEMQKFIPSQLKGVEEFEAERAKLILSHEEKKIELKQKHLTEEIELGNNFEAELTKLIEKYSLPSSQISKDDRQGSAGDCPMIDRRSSPEILKMRSTFNTVRRGKGKAIVQMEDSETPKNLKLSEATSDINASTSRMKIFVNRFMNSNAIPDLVAAR</sequence>
<evidence type="ECO:0000259" key="6">
    <source>
        <dbReference type="Pfam" id="PF03470"/>
    </source>
</evidence>
<comment type="similarity">
    <text evidence="3">Belongs to the SGS3 family.</text>
</comment>
<feature type="region of interest" description="Disordered" evidence="4">
    <location>
        <begin position="1"/>
        <end position="25"/>
    </location>
</feature>
<accession>A0A2I0XIF7</accession>
<dbReference type="AlphaFoldDB" id="A0A2I0XIF7"/>
<dbReference type="InterPro" id="IPR038588">
    <property type="entry name" value="XS_domain_sf"/>
</dbReference>
<feature type="compositionally biased region" description="Acidic residues" evidence="4">
    <location>
        <begin position="185"/>
        <end position="214"/>
    </location>
</feature>